<name>A0A8H5PBB8_9HYPO</name>
<reference evidence="2 3" key="1">
    <citation type="submission" date="2020-05" db="EMBL/GenBank/DDBJ databases">
        <title>Identification and distribution of gene clusters putatively required for synthesis of sphingolipid metabolism inhibitors in phylogenetically diverse species of the filamentous fungus Fusarium.</title>
        <authorList>
            <person name="Kim H.-S."/>
            <person name="Busman M."/>
            <person name="Brown D.W."/>
            <person name="Divon H."/>
            <person name="Uhlig S."/>
            <person name="Proctor R.H."/>
        </authorList>
    </citation>
    <scope>NUCLEOTIDE SEQUENCE [LARGE SCALE GENOMIC DNA]</scope>
    <source>
        <strain evidence="2 3">NRRL 36939</strain>
    </source>
</reference>
<dbReference type="Proteomes" id="UP000546213">
    <property type="component" value="Unassembled WGS sequence"/>
</dbReference>
<dbReference type="AlphaFoldDB" id="A0A8H5PBB8"/>
<dbReference type="EMBL" id="JAAOAS010000109">
    <property type="protein sequence ID" value="KAF5593520.1"/>
    <property type="molecule type" value="Genomic_DNA"/>
</dbReference>
<evidence type="ECO:0000313" key="3">
    <source>
        <dbReference type="Proteomes" id="UP000546213"/>
    </source>
</evidence>
<gene>
    <name evidence="2" type="ORF">FPCIR_5219</name>
</gene>
<comment type="caution">
    <text evidence="2">The sequence shown here is derived from an EMBL/GenBank/DDBJ whole genome shotgun (WGS) entry which is preliminary data.</text>
</comment>
<feature type="region of interest" description="Disordered" evidence="1">
    <location>
        <begin position="239"/>
        <end position="267"/>
    </location>
</feature>
<protein>
    <submittedName>
        <fullName evidence="2">Uncharacterized protein</fullName>
    </submittedName>
</protein>
<evidence type="ECO:0000313" key="2">
    <source>
        <dbReference type="EMBL" id="KAF5593520.1"/>
    </source>
</evidence>
<evidence type="ECO:0000256" key="1">
    <source>
        <dbReference type="SAM" id="MobiDB-lite"/>
    </source>
</evidence>
<organism evidence="2 3">
    <name type="scientific">Fusarium pseudocircinatum</name>
    <dbReference type="NCBI Taxonomy" id="56676"/>
    <lineage>
        <taxon>Eukaryota</taxon>
        <taxon>Fungi</taxon>
        <taxon>Dikarya</taxon>
        <taxon>Ascomycota</taxon>
        <taxon>Pezizomycotina</taxon>
        <taxon>Sordariomycetes</taxon>
        <taxon>Hypocreomycetidae</taxon>
        <taxon>Hypocreales</taxon>
        <taxon>Nectriaceae</taxon>
        <taxon>Fusarium</taxon>
        <taxon>Fusarium fujikuroi species complex</taxon>
    </lineage>
</organism>
<proteinExistence type="predicted"/>
<keyword evidence="3" id="KW-1185">Reference proteome</keyword>
<accession>A0A8H5PBB8</accession>
<sequence length="267" mass="29246">MSIASAVIADLEDYENDHKQGLARLGHVNFSCLGHALAVHKSSRLVCVIDDNETCCALCTHNHKRCTAVSSASRLRNHSRPNADPLQLWRVVQFLNDLGSALCSLVLTNPCGTSSDNPLGIALVLQVQELASIREYLSLIYRAQAGGEQHNSEEIQDNISRLTLGYTRECVEVGVFTRALDGLPLAFRDPLENEKPRKKADWLDKLPAGFLTVMQRYVDAGDPNPTPCIVVRFAGQGVSHRESTQGHSPAPSPSIGRPKVYPKDPKT</sequence>
<dbReference type="OrthoDB" id="5102942at2759"/>